<dbReference type="AlphaFoldDB" id="A0AA38CBA6"/>
<name>A0AA38CBA6_TAXCH</name>
<gene>
    <name evidence="2" type="ORF">KI387_040477</name>
</gene>
<protein>
    <submittedName>
        <fullName evidence="2">Uncharacterized protein</fullName>
    </submittedName>
</protein>
<reference evidence="2 3" key="1">
    <citation type="journal article" date="2021" name="Nat. Plants">
        <title>The Taxus genome provides insights into paclitaxel biosynthesis.</title>
        <authorList>
            <person name="Xiong X."/>
            <person name="Gou J."/>
            <person name="Liao Q."/>
            <person name="Li Y."/>
            <person name="Zhou Q."/>
            <person name="Bi G."/>
            <person name="Li C."/>
            <person name="Du R."/>
            <person name="Wang X."/>
            <person name="Sun T."/>
            <person name="Guo L."/>
            <person name="Liang H."/>
            <person name="Lu P."/>
            <person name="Wu Y."/>
            <person name="Zhang Z."/>
            <person name="Ro D.K."/>
            <person name="Shang Y."/>
            <person name="Huang S."/>
            <person name="Yan J."/>
        </authorList>
    </citation>
    <scope>NUCLEOTIDE SEQUENCE [LARGE SCALE GENOMIC DNA]</scope>
    <source>
        <strain evidence="2">Ta-2019</strain>
    </source>
</reference>
<comment type="caution">
    <text evidence="2">The sequence shown here is derived from an EMBL/GenBank/DDBJ whole genome shotgun (WGS) entry which is preliminary data.</text>
</comment>
<proteinExistence type="predicted"/>
<feature type="region of interest" description="Disordered" evidence="1">
    <location>
        <begin position="75"/>
        <end position="108"/>
    </location>
</feature>
<keyword evidence="3" id="KW-1185">Reference proteome</keyword>
<accession>A0AA38CBA6</accession>
<feature type="compositionally biased region" description="Basic and acidic residues" evidence="1">
    <location>
        <begin position="75"/>
        <end position="98"/>
    </location>
</feature>
<feature type="non-terminal residue" evidence="2">
    <location>
        <position position="1"/>
    </location>
</feature>
<evidence type="ECO:0000313" key="2">
    <source>
        <dbReference type="EMBL" id="KAH9294319.1"/>
    </source>
</evidence>
<organism evidence="2 3">
    <name type="scientific">Taxus chinensis</name>
    <name type="common">Chinese yew</name>
    <name type="synonym">Taxus wallichiana var. chinensis</name>
    <dbReference type="NCBI Taxonomy" id="29808"/>
    <lineage>
        <taxon>Eukaryota</taxon>
        <taxon>Viridiplantae</taxon>
        <taxon>Streptophyta</taxon>
        <taxon>Embryophyta</taxon>
        <taxon>Tracheophyta</taxon>
        <taxon>Spermatophyta</taxon>
        <taxon>Pinopsida</taxon>
        <taxon>Pinidae</taxon>
        <taxon>Conifers II</taxon>
        <taxon>Cupressales</taxon>
        <taxon>Taxaceae</taxon>
        <taxon>Taxus</taxon>
    </lineage>
</organism>
<dbReference type="EMBL" id="JAHRHJ020000221">
    <property type="protein sequence ID" value="KAH9294319.1"/>
    <property type="molecule type" value="Genomic_DNA"/>
</dbReference>
<dbReference type="Proteomes" id="UP000824469">
    <property type="component" value="Unassembled WGS sequence"/>
</dbReference>
<evidence type="ECO:0000313" key="3">
    <source>
        <dbReference type="Proteomes" id="UP000824469"/>
    </source>
</evidence>
<sequence length="126" mass="14243">TDKDIPNNIRLKSHLGTWEKNIEMEISPAKCSKCNGWGHSAQNCKFKVSKLYIPMPGMEGKGEKGKGLMQSAVDHRKDFSKESEKVSTPLRIKEKEVNETPTKSATEMEEDGFTLVVNRRKSKFLS</sequence>
<evidence type="ECO:0000256" key="1">
    <source>
        <dbReference type="SAM" id="MobiDB-lite"/>
    </source>
</evidence>